<sequence length="85" mass="9936">MTKSKYLRHVKLLLPFLAVLYNKVNVFLNLNTKELKFITKEQNRESFKFEINLTDNTIIRITPEALNYMQQDDSNGKKEPLGAFG</sequence>
<dbReference type="VEuPathDB" id="MicrosporidiaDB:CWI39_1565p0010"/>
<dbReference type="EMBL" id="PITI01002493">
    <property type="protein sequence ID" value="TBT98193.1"/>
    <property type="molecule type" value="Genomic_DNA"/>
</dbReference>
<organism evidence="1 2">
    <name type="scientific">Hamiltosporidium magnivora</name>
    <dbReference type="NCBI Taxonomy" id="148818"/>
    <lineage>
        <taxon>Eukaryota</taxon>
        <taxon>Fungi</taxon>
        <taxon>Fungi incertae sedis</taxon>
        <taxon>Microsporidia</taxon>
        <taxon>Dubosqiidae</taxon>
        <taxon>Hamiltosporidium</taxon>
    </lineage>
</organism>
<reference evidence="1 2" key="1">
    <citation type="submission" date="2017-12" db="EMBL/GenBank/DDBJ databases">
        <authorList>
            <person name="Pombert J.-F."/>
            <person name="Haag K.L."/>
            <person name="Ebert D."/>
        </authorList>
    </citation>
    <scope>NUCLEOTIDE SEQUENCE [LARGE SCALE GENOMIC DNA]</scope>
    <source>
        <strain evidence="1">BE-OM-2</strain>
    </source>
</reference>
<dbReference type="Proteomes" id="UP000291404">
    <property type="component" value="Unassembled WGS sequence"/>
</dbReference>
<protein>
    <submittedName>
        <fullName evidence="1">Uncharacterized protein</fullName>
    </submittedName>
</protein>
<dbReference type="AlphaFoldDB" id="A0A4Q9KTR9"/>
<comment type="caution">
    <text evidence="1">The sequence shown here is derived from an EMBL/GenBank/DDBJ whole genome shotgun (WGS) entry which is preliminary data.</text>
</comment>
<gene>
    <name evidence="1" type="ORF">CWI36_2493p0010</name>
</gene>
<evidence type="ECO:0000313" key="2">
    <source>
        <dbReference type="Proteomes" id="UP000291404"/>
    </source>
</evidence>
<accession>A0A4Q9KTR9</accession>
<keyword evidence="2" id="KW-1185">Reference proteome</keyword>
<name>A0A4Q9KTR9_9MICR</name>
<proteinExistence type="predicted"/>
<dbReference type="VEuPathDB" id="MicrosporidiaDB:CWI36_2493p0010"/>
<evidence type="ECO:0000313" key="1">
    <source>
        <dbReference type="EMBL" id="TBT98193.1"/>
    </source>
</evidence>